<feature type="domain" description="Response regulatory" evidence="10">
    <location>
        <begin position="13"/>
        <end position="127"/>
    </location>
</feature>
<name>A0A657LWU5_9HYPH</name>
<feature type="domain" description="Histidine kinase" evidence="9">
    <location>
        <begin position="260"/>
        <end position="351"/>
    </location>
</feature>
<dbReference type="CDD" id="cd16917">
    <property type="entry name" value="HATPase_UhpB-NarQ-NarX-like"/>
    <property type="match status" value="1"/>
</dbReference>
<evidence type="ECO:0000313" key="12">
    <source>
        <dbReference type="Proteomes" id="UP000182661"/>
    </source>
</evidence>
<dbReference type="Pfam" id="PF00072">
    <property type="entry name" value="Response_reg"/>
    <property type="match status" value="1"/>
</dbReference>
<dbReference type="CDD" id="cd00156">
    <property type="entry name" value="REC"/>
    <property type="match status" value="1"/>
</dbReference>
<dbReference type="PROSITE" id="PS50109">
    <property type="entry name" value="HIS_KIN"/>
    <property type="match status" value="1"/>
</dbReference>
<organism evidence="11 12">
    <name type="scientific">Pararhizobium antarcticum</name>
    <dbReference type="NCBI Taxonomy" id="1798805"/>
    <lineage>
        <taxon>Bacteria</taxon>
        <taxon>Pseudomonadati</taxon>
        <taxon>Pseudomonadota</taxon>
        <taxon>Alphaproteobacteria</taxon>
        <taxon>Hyphomicrobiales</taxon>
        <taxon>Rhizobiaceae</taxon>
        <taxon>Rhizobium/Agrobacterium group</taxon>
        <taxon>Pararhizobium</taxon>
    </lineage>
</organism>
<protein>
    <recommendedName>
        <fullName evidence="2">histidine kinase</fullName>
        <ecNumber evidence="2">2.7.13.3</ecNumber>
    </recommendedName>
</protein>
<keyword evidence="3 8" id="KW-0597">Phosphoprotein</keyword>
<dbReference type="PANTHER" id="PTHR41523">
    <property type="entry name" value="TWO-COMPONENT SYSTEM SENSOR PROTEIN"/>
    <property type="match status" value="1"/>
</dbReference>
<dbReference type="SMART" id="SM00448">
    <property type="entry name" value="REC"/>
    <property type="match status" value="1"/>
</dbReference>
<evidence type="ECO:0000256" key="6">
    <source>
        <dbReference type="ARBA" id="ARBA00022777"/>
    </source>
</evidence>
<dbReference type="EMBL" id="LSRP01000073">
    <property type="protein sequence ID" value="OJF99066.1"/>
    <property type="molecule type" value="Genomic_DNA"/>
</dbReference>
<keyword evidence="4" id="KW-0808">Transferase</keyword>
<dbReference type="Gene3D" id="3.30.565.10">
    <property type="entry name" value="Histidine kinase-like ATPase, C-terminal domain"/>
    <property type="match status" value="1"/>
</dbReference>
<evidence type="ECO:0000256" key="5">
    <source>
        <dbReference type="ARBA" id="ARBA00022741"/>
    </source>
</evidence>
<evidence type="ECO:0000256" key="2">
    <source>
        <dbReference type="ARBA" id="ARBA00012438"/>
    </source>
</evidence>
<reference evidence="11 12" key="1">
    <citation type="submission" date="2016-02" db="EMBL/GenBank/DDBJ databases">
        <title>Genome sequencing of a beta-galactosidase producing bacteria Rhizobium sp. 59.</title>
        <authorList>
            <person name="Wang D."/>
            <person name="Kot W."/>
            <person name="Qin Y."/>
            <person name="Hansen L."/>
            <person name="Naqvi K."/>
            <person name="Rensing C."/>
        </authorList>
    </citation>
    <scope>NUCLEOTIDE SEQUENCE [LARGE SCALE GENOMIC DNA]</scope>
    <source>
        <strain evidence="11 12">59</strain>
    </source>
</reference>
<evidence type="ECO:0000256" key="1">
    <source>
        <dbReference type="ARBA" id="ARBA00000085"/>
    </source>
</evidence>
<evidence type="ECO:0000256" key="8">
    <source>
        <dbReference type="PROSITE-ProRule" id="PRU00169"/>
    </source>
</evidence>
<dbReference type="InterPro" id="IPR001789">
    <property type="entry name" value="Sig_transdc_resp-reg_receiver"/>
</dbReference>
<dbReference type="Pfam" id="PF13581">
    <property type="entry name" value="HATPase_c_2"/>
    <property type="match status" value="1"/>
</dbReference>
<keyword evidence="12" id="KW-1185">Reference proteome</keyword>
<sequence length="351" mass="38098">MSSALEAKSGGTRILYIDDDETLGILLKKNLGRLGFEVVTVLDGMTGLALLAGGDIDAIALDHYLLGETGLDILPEILKRPDHPPVVYVTGAGDTRIAVQALKSGADDYVTKNVSTDFFELLAAALNQALERAGFRRETKLAHELMRQERDRAELLLREVNHRVGNSLGLAAALIRMQASLLTDPVAIQALQETQARINAIGNVHRHLYVNNQVGSVQVDAYLTSLLDELQSSMRDDLHPHTVVLDAQRIHLSTDKVVTLGLIVSELVTNAFKYAYAEGQAGDIRVSLQRRDSLISLRVEDDGRGFDPDSPALGTGLGSRIIAAMAQTMGCSLVYDVKLDAGTRVEMMFAD</sequence>
<dbReference type="GO" id="GO:0000160">
    <property type="term" value="P:phosphorelay signal transduction system"/>
    <property type="evidence" value="ECO:0007669"/>
    <property type="project" value="InterPro"/>
</dbReference>
<comment type="caution">
    <text evidence="11">The sequence shown here is derived from an EMBL/GenBank/DDBJ whole genome shotgun (WGS) entry which is preliminary data.</text>
</comment>
<dbReference type="InterPro" id="IPR011006">
    <property type="entry name" value="CheY-like_superfamily"/>
</dbReference>
<dbReference type="EC" id="2.7.13.3" evidence="2"/>
<dbReference type="InterPro" id="IPR011495">
    <property type="entry name" value="Sig_transdc_His_kin_sub2_dim/P"/>
</dbReference>
<dbReference type="PANTHER" id="PTHR41523:SF8">
    <property type="entry name" value="ETHYLENE RESPONSE SENSOR PROTEIN"/>
    <property type="match status" value="1"/>
</dbReference>
<dbReference type="SMART" id="SM00387">
    <property type="entry name" value="HATPase_c"/>
    <property type="match status" value="1"/>
</dbReference>
<dbReference type="GO" id="GO:0005524">
    <property type="term" value="F:ATP binding"/>
    <property type="evidence" value="ECO:0007669"/>
    <property type="project" value="UniProtKB-KW"/>
</dbReference>
<dbReference type="InterPro" id="IPR003594">
    <property type="entry name" value="HATPase_dom"/>
</dbReference>
<comment type="catalytic activity">
    <reaction evidence="1">
        <text>ATP + protein L-histidine = ADP + protein N-phospho-L-histidine.</text>
        <dbReference type="EC" id="2.7.13.3"/>
    </reaction>
</comment>
<dbReference type="AlphaFoldDB" id="A0A657LWU5"/>
<dbReference type="Proteomes" id="UP000182661">
    <property type="component" value="Unassembled WGS sequence"/>
</dbReference>
<evidence type="ECO:0000256" key="4">
    <source>
        <dbReference type="ARBA" id="ARBA00022679"/>
    </source>
</evidence>
<dbReference type="SUPFAM" id="SSF52172">
    <property type="entry name" value="CheY-like"/>
    <property type="match status" value="1"/>
</dbReference>
<proteinExistence type="predicted"/>
<dbReference type="OrthoDB" id="489241at2"/>
<evidence type="ECO:0000256" key="3">
    <source>
        <dbReference type="ARBA" id="ARBA00022553"/>
    </source>
</evidence>
<dbReference type="GO" id="GO:0004673">
    <property type="term" value="F:protein histidine kinase activity"/>
    <property type="evidence" value="ECO:0007669"/>
    <property type="project" value="UniProtKB-EC"/>
</dbReference>
<dbReference type="InterPro" id="IPR036890">
    <property type="entry name" value="HATPase_C_sf"/>
</dbReference>
<dbReference type="InterPro" id="IPR005467">
    <property type="entry name" value="His_kinase_dom"/>
</dbReference>
<accession>A0A657LWU5</accession>
<dbReference type="SUPFAM" id="SSF55874">
    <property type="entry name" value="ATPase domain of HSP90 chaperone/DNA topoisomerase II/histidine kinase"/>
    <property type="match status" value="1"/>
</dbReference>
<dbReference type="RefSeq" id="WP_071832310.1">
    <property type="nucleotide sequence ID" value="NZ_LSRP01000073.1"/>
</dbReference>
<evidence type="ECO:0000259" key="9">
    <source>
        <dbReference type="PROSITE" id="PS50109"/>
    </source>
</evidence>
<evidence type="ECO:0000259" key="10">
    <source>
        <dbReference type="PROSITE" id="PS50110"/>
    </source>
</evidence>
<dbReference type="PROSITE" id="PS50110">
    <property type="entry name" value="RESPONSE_REGULATORY"/>
    <property type="match status" value="1"/>
</dbReference>
<dbReference type="Pfam" id="PF07568">
    <property type="entry name" value="HisKA_2"/>
    <property type="match status" value="1"/>
</dbReference>
<dbReference type="Gene3D" id="3.40.50.2300">
    <property type="match status" value="1"/>
</dbReference>
<evidence type="ECO:0000256" key="7">
    <source>
        <dbReference type="ARBA" id="ARBA00022840"/>
    </source>
</evidence>
<evidence type="ECO:0000313" key="11">
    <source>
        <dbReference type="EMBL" id="OJF99066.1"/>
    </source>
</evidence>
<keyword evidence="6 11" id="KW-0418">Kinase</keyword>
<gene>
    <name evidence="11" type="ORF">AX760_13885</name>
</gene>
<keyword evidence="5" id="KW-0547">Nucleotide-binding</keyword>
<keyword evidence="7" id="KW-0067">ATP-binding</keyword>
<feature type="modified residue" description="4-aspartylphosphate" evidence="8">
    <location>
        <position position="62"/>
    </location>
</feature>